<dbReference type="Pfam" id="PF12502">
    <property type="entry name" value="DUF3710"/>
    <property type="match status" value="1"/>
</dbReference>
<dbReference type="Proteomes" id="UP000549517">
    <property type="component" value="Unassembled WGS sequence"/>
</dbReference>
<reference evidence="2 5" key="2">
    <citation type="submission" date="2020-05" db="EMBL/GenBank/DDBJ databases">
        <title>MicrobeNet Type strains.</title>
        <authorList>
            <person name="Nicholson A.C."/>
        </authorList>
    </citation>
    <scope>NUCLEOTIDE SEQUENCE [LARGE SCALE GENOMIC DNA]</scope>
    <source>
        <strain evidence="2 5">CCUG 46604</strain>
    </source>
</reference>
<accession>A0A2N6PL81</accession>
<reference evidence="3 4" key="1">
    <citation type="submission" date="2017-09" db="EMBL/GenBank/DDBJ databases">
        <title>Bacterial strain isolated from the female urinary microbiota.</title>
        <authorList>
            <person name="Thomas-White K."/>
            <person name="Kumar N."/>
            <person name="Forster S."/>
            <person name="Putonti C."/>
            <person name="Lawley T."/>
            <person name="Wolfe A.J."/>
        </authorList>
    </citation>
    <scope>NUCLEOTIDE SEQUENCE [LARGE SCALE GENOMIC DNA]</scope>
    <source>
        <strain evidence="3 4">UMB0680</strain>
    </source>
</reference>
<name>A0A2N6PL81_9MICO</name>
<proteinExistence type="predicted"/>
<comment type="caution">
    <text evidence="3">The sequence shown here is derived from an EMBL/GenBank/DDBJ whole genome shotgun (WGS) entry which is preliminary data.</text>
</comment>
<dbReference type="EMBL" id="JABEMC010000004">
    <property type="protein sequence ID" value="NNG79356.1"/>
    <property type="molecule type" value="Genomic_DNA"/>
</dbReference>
<dbReference type="GeneID" id="86842231"/>
<gene>
    <name evidence="3" type="ORF">CJ198_02695</name>
    <name evidence="2" type="ORF">HLA91_08210</name>
</gene>
<protein>
    <submittedName>
        <fullName evidence="3">DUF3710 domain-containing protein</fullName>
    </submittedName>
</protein>
<dbReference type="Proteomes" id="UP000235703">
    <property type="component" value="Unassembled WGS sequence"/>
</dbReference>
<evidence type="ECO:0000313" key="3">
    <source>
        <dbReference type="EMBL" id="PMB99444.1"/>
    </source>
</evidence>
<feature type="compositionally biased region" description="Basic and acidic residues" evidence="1">
    <location>
        <begin position="74"/>
        <end position="83"/>
    </location>
</feature>
<dbReference type="OrthoDB" id="8480367at2"/>
<feature type="region of interest" description="Disordered" evidence="1">
    <location>
        <begin position="1"/>
        <end position="92"/>
    </location>
</feature>
<sequence>MGLFDIFSKKKRSDDTDEELDTTAETVTDDDVADDEPTVADSSDDSDEPEGPFAAAEAAEDDDDEDEEFAKAAPLDRDEKGPFDSEEEFPDVHRIDLGALQVPVRDGMQMRLDAEEKTNKIVAVTIQHSGGALQLQVFAAPTSEGVWNSVRGQIEDNISQRGGQTDELYTELGRELLTRIPATAPDGRKGLRIARFAGVDGPRWFIRGVFSGKAIDDEEVRALFVEQFRNIVVHRGTEPMPPRELLPLTAPQMQKAEDSAEEAEKKDDINPFERGPEITEVR</sequence>
<feature type="compositionally biased region" description="Acidic residues" evidence="1">
    <location>
        <begin position="58"/>
        <end position="68"/>
    </location>
</feature>
<keyword evidence="4" id="KW-1185">Reference proteome</keyword>
<feature type="compositionally biased region" description="Acidic residues" evidence="1">
    <location>
        <begin position="15"/>
        <end position="50"/>
    </location>
</feature>
<dbReference type="RefSeq" id="WP_102160496.1">
    <property type="nucleotide sequence ID" value="NZ_BAAAKH010000009.1"/>
</dbReference>
<evidence type="ECO:0000313" key="4">
    <source>
        <dbReference type="Proteomes" id="UP000235703"/>
    </source>
</evidence>
<feature type="compositionally biased region" description="Basic and acidic residues" evidence="1">
    <location>
        <begin position="255"/>
        <end position="282"/>
    </location>
</feature>
<feature type="region of interest" description="Disordered" evidence="1">
    <location>
        <begin position="239"/>
        <end position="282"/>
    </location>
</feature>
<evidence type="ECO:0000256" key="1">
    <source>
        <dbReference type="SAM" id="MobiDB-lite"/>
    </source>
</evidence>
<evidence type="ECO:0000313" key="5">
    <source>
        <dbReference type="Proteomes" id="UP000549517"/>
    </source>
</evidence>
<dbReference type="AlphaFoldDB" id="A0A2N6PL81"/>
<dbReference type="EMBL" id="PNFZ01000001">
    <property type="protein sequence ID" value="PMB99444.1"/>
    <property type="molecule type" value="Genomic_DNA"/>
</dbReference>
<organism evidence="3 4">
    <name type="scientific">Brevibacterium luteolum</name>
    <dbReference type="NCBI Taxonomy" id="199591"/>
    <lineage>
        <taxon>Bacteria</taxon>
        <taxon>Bacillati</taxon>
        <taxon>Actinomycetota</taxon>
        <taxon>Actinomycetes</taxon>
        <taxon>Micrococcales</taxon>
        <taxon>Brevibacteriaceae</taxon>
        <taxon>Brevibacterium</taxon>
    </lineage>
</organism>
<dbReference type="InterPro" id="IPR022183">
    <property type="entry name" value="DUF3710"/>
</dbReference>
<evidence type="ECO:0000313" key="2">
    <source>
        <dbReference type="EMBL" id="NNG79356.1"/>
    </source>
</evidence>